<feature type="non-terminal residue" evidence="1">
    <location>
        <position position="1"/>
    </location>
</feature>
<keyword evidence="2" id="KW-1185">Reference proteome</keyword>
<dbReference type="EMBL" id="CAJNJA010095786">
    <property type="protein sequence ID" value="CAE7942138.1"/>
    <property type="molecule type" value="Genomic_DNA"/>
</dbReference>
<dbReference type="Proteomes" id="UP000601435">
    <property type="component" value="Unassembled WGS sequence"/>
</dbReference>
<accession>A0A813CEM3</accession>
<gene>
    <name evidence="1" type="ORF">SNEC2469_LOCUS34548</name>
</gene>
<proteinExistence type="predicted"/>
<evidence type="ECO:0000313" key="2">
    <source>
        <dbReference type="Proteomes" id="UP000601435"/>
    </source>
</evidence>
<dbReference type="OrthoDB" id="424852at2759"/>
<protein>
    <submittedName>
        <fullName evidence="1">Uncharacterized protein</fullName>
    </submittedName>
</protein>
<evidence type="ECO:0000313" key="1">
    <source>
        <dbReference type="EMBL" id="CAE7942138.1"/>
    </source>
</evidence>
<comment type="caution">
    <text evidence="1">The sequence shown here is derived from an EMBL/GenBank/DDBJ whole genome shotgun (WGS) entry which is preliminary data.</text>
</comment>
<sequence>MRNVSSELIVLHNARRGVTSDEHRSNITTVQRTLGLSVGVLKGGWNKQAEHRLLELLRKAKRIRNKVPALMDAEQVEVAPEPAHQAWEDDPIEDCNAPEEKKEQQVKVSLSDYERIQTALDEAVAETNEYRQNIYYEDIIIKELEEELLVIT</sequence>
<name>A0A813CEM3_9DINO</name>
<organism evidence="1 2">
    <name type="scientific">Symbiodinium necroappetens</name>
    <dbReference type="NCBI Taxonomy" id="1628268"/>
    <lineage>
        <taxon>Eukaryota</taxon>
        <taxon>Sar</taxon>
        <taxon>Alveolata</taxon>
        <taxon>Dinophyceae</taxon>
        <taxon>Suessiales</taxon>
        <taxon>Symbiodiniaceae</taxon>
        <taxon>Symbiodinium</taxon>
    </lineage>
</organism>
<reference evidence="1" key="1">
    <citation type="submission" date="2021-02" db="EMBL/GenBank/DDBJ databases">
        <authorList>
            <person name="Dougan E. K."/>
            <person name="Rhodes N."/>
            <person name="Thang M."/>
            <person name="Chan C."/>
        </authorList>
    </citation>
    <scope>NUCLEOTIDE SEQUENCE</scope>
</reference>
<dbReference type="AlphaFoldDB" id="A0A813CEM3"/>